<proteinExistence type="predicted"/>
<protein>
    <recommendedName>
        <fullName evidence="3">ESX-1 secretion-associated protein</fullName>
    </recommendedName>
</protein>
<gene>
    <name evidence="1" type="ORF">FHX33_001813</name>
</gene>
<comment type="caution">
    <text evidence="1">The sequence shown here is derived from an EMBL/GenBank/DDBJ whole genome shotgun (WGS) entry which is preliminary data.</text>
</comment>
<name>A0A7W4UWV9_LEIAQ</name>
<sequence>MAKKIAVDAELIHAHAARVERVAADVGVARQAAAATNMGGGAFGVICAFLVPPATLAASMAASAIGAAEGMLTRSAREVRGVATDMAAVEDDIVQAVRALEKGLG</sequence>
<evidence type="ECO:0000313" key="1">
    <source>
        <dbReference type="EMBL" id="MBB2967081.1"/>
    </source>
</evidence>
<organism evidence="1 2">
    <name type="scientific">Leifsonia aquatica</name>
    <name type="common">Corynebacterium aquaticum</name>
    <dbReference type="NCBI Taxonomy" id="144185"/>
    <lineage>
        <taxon>Bacteria</taxon>
        <taxon>Bacillati</taxon>
        <taxon>Actinomycetota</taxon>
        <taxon>Actinomycetes</taxon>
        <taxon>Micrococcales</taxon>
        <taxon>Microbacteriaceae</taxon>
        <taxon>Leifsonia</taxon>
    </lineage>
</organism>
<keyword evidence="2" id="KW-1185">Reference proteome</keyword>
<evidence type="ECO:0000313" key="2">
    <source>
        <dbReference type="Proteomes" id="UP000538196"/>
    </source>
</evidence>
<evidence type="ECO:0008006" key="3">
    <source>
        <dbReference type="Google" id="ProtNLM"/>
    </source>
</evidence>
<reference evidence="1 2" key="1">
    <citation type="submission" date="2020-08" db="EMBL/GenBank/DDBJ databases">
        <title>Sequencing the genomes of 1000 actinobacteria strains.</title>
        <authorList>
            <person name="Klenk H.-P."/>
        </authorList>
    </citation>
    <scope>NUCLEOTIDE SEQUENCE [LARGE SCALE GENOMIC DNA]</scope>
    <source>
        <strain evidence="1 2">DSM 20146</strain>
    </source>
</reference>
<dbReference type="RefSeq" id="WP_021764252.1">
    <property type="nucleotide sequence ID" value="NZ_DAMDIH010000004.1"/>
</dbReference>
<accession>A0A7W4UWV9</accession>
<dbReference type="EMBL" id="JACHVP010000001">
    <property type="protein sequence ID" value="MBB2967081.1"/>
    <property type="molecule type" value="Genomic_DNA"/>
</dbReference>
<dbReference type="Proteomes" id="UP000538196">
    <property type="component" value="Unassembled WGS sequence"/>
</dbReference>
<dbReference type="AlphaFoldDB" id="A0A7W4UWV9"/>